<evidence type="ECO:0000256" key="1">
    <source>
        <dbReference type="ARBA" id="ARBA00022842"/>
    </source>
</evidence>
<evidence type="ECO:0000313" key="3">
    <source>
        <dbReference type="EMBL" id="MBF9151502.1"/>
    </source>
</evidence>
<sequence length="186" mass="19088">MKAGDIAVILLAAGRASRFGGGKLAADLAGKPVALHVGERLAAMPFARKVLVCSTATPPIDGFERIELDPSGAPLSRSIATAITAVSGTGAALIALADMPLVPTDHFERLIEAFDGERIGTVVAGRTMVPAIFGAHLFSDLAALDGDRGAAALLRDAPAITLEETLALDIDTPDDLARAEALLQGR</sequence>
<dbReference type="Gene3D" id="3.90.550.10">
    <property type="entry name" value="Spore Coat Polysaccharide Biosynthesis Protein SpsA, Chain A"/>
    <property type="match status" value="1"/>
</dbReference>
<evidence type="ECO:0000259" key="2">
    <source>
        <dbReference type="Pfam" id="PF12804"/>
    </source>
</evidence>
<name>A0ABS0HGW2_9SPHN</name>
<protein>
    <submittedName>
        <fullName evidence="3">Nucleotidyltransferase family protein</fullName>
    </submittedName>
</protein>
<dbReference type="InterPro" id="IPR029044">
    <property type="entry name" value="Nucleotide-diphossugar_trans"/>
</dbReference>
<dbReference type="SUPFAM" id="SSF53448">
    <property type="entry name" value="Nucleotide-diphospho-sugar transferases"/>
    <property type="match status" value="1"/>
</dbReference>
<proteinExistence type="predicted"/>
<gene>
    <name evidence="3" type="ORF">I2488_10845</name>
</gene>
<dbReference type="CDD" id="cd04182">
    <property type="entry name" value="GT_2_like_f"/>
    <property type="match status" value="1"/>
</dbReference>
<dbReference type="RefSeq" id="WP_196275813.1">
    <property type="nucleotide sequence ID" value="NZ_JADQDC010000006.1"/>
</dbReference>
<reference evidence="3 4" key="1">
    <citation type="submission" date="2020-11" db="EMBL/GenBank/DDBJ databases">
        <title>The genome sequence of Novosphingobium sp. 1Y9A.</title>
        <authorList>
            <person name="Liu Y."/>
        </authorList>
    </citation>
    <scope>NUCLEOTIDE SEQUENCE [LARGE SCALE GENOMIC DNA]</scope>
    <source>
        <strain evidence="3 4">1Y9A</strain>
    </source>
</reference>
<keyword evidence="4" id="KW-1185">Reference proteome</keyword>
<accession>A0ABS0HGW2</accession>
<comment type="caution">
    <text evidence="3">The sequence shown here is derived from an EMBL/GenBank/DDBJ whole genome shotgun (WGS) entry which is preliminary data.</text>
</comment>
<dbReference type="Proteomes" id="UP000600799">
    <property type="component" value="Unassembled WGS sequence"/>
</dbReference>
<keyword evidence="1" id="KW-0460">Magnesium</keyword>
<dbReference type="Pfam" id="PF12804">
    <property type="entry name" value="NTP_transf_3"/>
    <property type="match status" value="1"/>
</dbReference>
<organism evidence="3 4">
    <name type="scientific">Novosphingobium jiangmenense</name>
    <dbReference type="NCBI Taxonomy" id="2791981"/>
    <lineage>
        <taxon>Bacteria</taxon>
        <taxon>Pseudomonadati</taxon>
        <taxon>Pseudomonadota</taxon>
        <taxon>Alphaproteobacteria</taxon>
        <taxon>Sphingomonadales</taxon>
        <taxon>Sphingomonadaceae</taxon>
        <taxon>Novosphingobium</taxon>
    </lineage>
</organism>
<dbReference type="InterPro" id="IPR025877">
    <property type="entry name" value="MobA-like_NTP_Trfase"/>
</dbReference>
<dbReference type="PANTHER" id="PTHR43777">
    <property type="entry name" value="MOLYBDENUM COFACTOR CYTIDYLYLTRANSFERASE"/>
    <property type="match status" value="1"/>
</dbReference>
<dbReference type="EMBL" id="JADQDC010000006">
    <property type="protein sequence ID" value="MBF9151502.1"/>
    <property type="molecule type" value="Genomic_DNA"/>
</dbReference>
<feature type="domain" description="MobA-like NTP transferase" evidence="2">
    <location>
        <begin position="8"/>
        <end position="156"/>
    </location>
</feature>
<evidence type="ECO:0000313" key="4">
    <source>
        <dbReference type="Proteomes" id="UP000600799"/>
    </source>
</evidence>
<dbReference type="PANTHER" id="PTHR43777:SF1">
    <property type="entry name" value="MOLYBDENUM COFACTOR CYTIDYLYLTRANSFERASE"/>
    <property type="match status" value="1"/>
</dbReference>